<evidence type="ECO:0000313" key="10">
    <source>
        <dbReference type="EMBL" id="GGJ68624.1"/>
    </source>
</evidence>
<accession>A0A917PAG0</accession>
<dbReference type="Pfam" id="PF07685">
    <property type="entry name" value="GATase_3"/>
    <property type="match status" value="1"/>
</dbReference>
<dbReference type="EMBL" id="BMOE01000003">
    <property type="protein sequence ID" value="GGJ68624.1"/>
    <property type="molecule type" value="Genomic_DNA"/>
</dbReference>
<dbReference type="NCBIfam" id="TIGR00379">
    <property type="entry name" value="cobB"/>
    <property type="match status" value="1"/>
</dbReference>
<comment type="similarity">
    <text evidence="7">Belongs to the CobB/CbiA family.</text>
</comment>
<feature type="domain" description="CobQ/CobB/MinD/ParA nucleotide binding" evidence="8">
    <location>
        <begin position="7"/>
        <end position="190"/>
    </location>
</feature>
<comment type="caution">
    <text evidence="10">The sequence shown here is derived from an EMBL/GenBank/DDBJ whole genome shotgun (WGS) entry which is preliminary data.</text>
</comment>
<dbReference type="RefSeq" id="WP_229670805.1">
    <property type="nucleotide sequence ID" value="NZ_BMOE01000003.1"/>
</dbReference>
<dbReference type="PROSITE" id="PS51274">
    <property type="entry name" value="GATASE_COBBQ"/>
    <property type="match status" value="1"/>
</dbReference>
<keyword evidence="7" id="KW-0169">Cobalamin biosynthesis</keyword>
<dbReference type="InterPro" id="IPR004484">
    <property type="entry name" value="CbiA/CobB_synth"/>
</dbReference>
<feature type="domain" description="CobB/CobQ-like glutamine amidotransferase" evidence="9">
    <location>
        <begin position="241"/>
        <end position="423"/>
    </location>
</feature>
<evidence type="ECO:0000256" key="2">
    <source>
        <dbReference type="ARBA" id="ARBA00022598"/>
    </source>
</evidence>
<dbReference type="PANTHER" id="PTHR43873">
    <property type="entry name" value="COBYRINATE A,C-DIAMIDE SYNTHASE"/>
    <property type="match status" value="1"/>
</dbReference>
<dbReference type="CDD" id="cd03130">
    <property type="entry name" value="GATase1_CobB"/>
    <property type="match status" value="1"/>
</dbReference>
<comment type="miscellaneous">
    <text evidence="7">The a and c carboxylates of cobyrinate are activated for nucleophilic attack via formation of a phosphorylated intermediate by ATP. CbiA catalyzes first the amidation of the c-carboxylate, and then that of the a-carboxylate.</text>
</comment>
<evidence type="ECO:0000259" key="8">
    <source>
        <dbReference type="Pfam" id="PF01656"/>
    </source>
</evidence>
<keyword evidence="6 7" id="KW-0315">Glutamine amidotransferase</keyword>
<dbReference type="Pfam" id="PF01656">
    <property type="entry name" value="CbiA"/>
    <property type="match status" value="1"/>
</dbReference>
<dbReference type="EC" id="6.3.5.11" evidence="7"/>
<feature type="active site" description="Nucleophile" evidence="7">
    <location>
        <position position="323"/>
    </location>
</feature>
<keyword evidence="2 7" id="KW-0436">Ligase</keyword>
<keyword evidence="4 7" id="KW-0067">ATP-binding</keyword>
<proteinExistence type="inferred from homology"/>
<dbReference type="Gene3D" id="3.40.50.880">
    <property type="match status" value="1"/>
</dbReference>
<feature type="site" description="Increases nucleophilicity of active site Cys" evidence="7">
    <location>
        <position position="417"/>
    </location>
</feature>
<dbReference type="InterPro" id="IPR002586">
    <property type="entry name" value="CobQ/CobB/MinD/ParA_Nub-bd_dom"/>
</dbReference>
<dbReference type="CDD" id="cd05388">
    <property type="entry name" value="CobB_N"/>
    <property type="match status" value="1"/>
</dbReference>
<evidence type="ECO:0000256" key="7">
    <source>
        <dbReference type="HAMAP-Rule" id="MF_00027"/>
    </source>
</evidence>
<evidence type="ECO:0000256" key="5">
    <source>
        <dbReference type="ARBA" id="ARBA00022842"/>
    </source>
</evidence>
<dbReference type="InterPro" id="IPR011698">
    <property type="entry name" value="GATase_3"/>
</dbReference>
<comment type="catalytic activity">
    <reaction evidence="7">
        <text>cob(II)yrinate + 2 L-glutamine + 2 ATP + 2 H2O = cob(II)yrinate a,c diamide + 2 L-glutamate + 2 ADP + 2 phosphate + 2 H(+)</text>
        <dbReference type="Rhea" id="RHEA:26289"/>
        <dbReference type="ChEBI" id="CHEBI:15377"/>
        <dbReference type="ChEBI" id="CHEBI:15378"/>
        <dbReference type="ChEBI" id="CHEBI:29985"/>
        <dbReference type="ChEBI" id="CHEBI:30616"/>
        <dbReference type="ChEBI" id="CHEBI:43474"/>
        <dbReference type="ChEBI" id="CHEBI:58359"/>
        <dbReference type="ChEBI" id="CHEBI:58537"/>
        <dbReference type="ChEBI" id="CHEBI:58894"/>
        <dbReference type="ChEBI" id="CHEBI:456216"/>
        <dbReference type="EC" id="6.3.5.11"/>
    </reaction>
</comment>
<comment type="cofactor">
    <cofactor evidence="1 7">
        <name>Mg(2+)</name>
        <dbReference type="ChEBI" id="CHEBI:18420"/>
    </cofactor>
</comment>
<sequence>MTARFLLAAPHSGSGKTTVTSVVLAALHARGLKVQPFKAGPDYLDPTHLSRAAGRAARNLDSFLLPEERLREVFARAAWDADVSVVEGVMGLYDGRDPLSDEHSSAHLSRTLDLPVVLLIDAGGMARTVAAVAGGLRDYGQGVRLAGVILNRVGSARHAELCGAALEQAGIRCFGHVPKMEALHLPSRHLGLLAAQTHPHDRDALLRAAGTLDLDALLAVTAAPPLPARAPGTGRSGPRVRIALARDEAFSFYYEDALDALQEAGADLVPFSPLLDDRVPDADGLLIGGGYPEAHAAALSANHAMRESVADFCRSGRPVIAECGGLMYLSHALETQDGTYPMCGVVPERTRMAGRLTLGYREVTSLQDTPLAPAGTPLRAHEFHYSVLDGTPAHPAYHVQGVPEGYARGNVLASYLHLHLSADPALPARLVRACLDARP</sequence>
<dbReference type="InterPro" id="IPR027417">
    <property type="entry name" value="P-loop_NTPase"/>
</dbReference>
<comment type="function">
    <text evidence="7">Catalyzes the ATP-dependent amidation of the two carboxylate groups at positions a and c of cobyrinate, using either L-glutamine or ammonia as the nitrogen source.</text>
</comment>
<evidence type="ECO:0000259" key="9">
    <source>
        <dbReference type="Pfam" id="PF07685"/>
    </source>
</evidence>
<reference evidence="10" key="1">
    <citation type="journal article" date="2014" name="Int. J. Syst. Evol. Microbiol.">
        <title>Complete genome sequence of Corynebacterium casei LMG S-19264T (=DSM 44701T), isolated from a smear-ripened cheese.</title>
        <authorList>
            <consortium name="US DOE Joint Genome Institute (JGI-PGF)"/>
            <person name="Walter F."/>
            <person name="Albersmeier A."/>
            <person name="Kalinowski J."/>
            <person name="Ruckert C."/>
        </authorList>
    </citation>
    <scope>NUCLEOTIDE SEQUENCE</scope>
    <source>
        <strain evidence="10">JCM 14371</strain>
    </source>
</reference>
<evidence type="ECO:0000256" key="1">
    <source>
        <dbReference type="ARBA" id="ARBA00001946"/>
    </source>
</evidence>
<name>A0A917PAG0_9DEIO</name>
<dbReference type="HAMAP" id="MF_00027">
    <property type="entry name" value="CobB_CbiA"/>
    <property type="match status" value="1"/>
</dbReference>
<keyword evidence="11" id="KW-1185">Reference proteome</keyword>
<protein>
    <recommendedName>
        <fullName evidence="7">Cobyrinate a,c-diamide synthase</fullName>
        <ecNumber evidence="7">6.3.5.11</ecNumber>
    </recommendedName>
    <alternativeName>
        <fullName evidence="7">Cobyrinic acid a,c-diamide synthetase</fullName>
    </alternativeName>
</protein>
<dbReference type="PANTHER" id="PTHR43873:SF1">
    <property type="entry name" value="COBYRINATE A,C-DIAMIDE SYNTHASE"/>
    <property type="match status" value="1"/>
</dbReference>
<dbReference type="Proteomes" id="UP000635726">
    <property type="component" value="Unassembled WGS sequence"/>
</dbReference>
<dbReference type="SUPFAM" id="SSF52540">
    <property type="entry name" value="P-loop containing nucleoside triphosphate hydrolases"/>
    <property type="match status" value="1"/>
</dbReference>
<evidence type="ECO:0000256" key="4">
    <source>
        <dbReference type="ARBA" id="ARBA00022840"/>
    </source>
</evidence>
<evidence type="ECO:0000256" key="6">
    <source>
        <dbReference type="ARBA" id="ARBA00022962"/>
    </source>
</evidence>
<dbReference type="InterPro" id="IPR029062">
    <property type="entry name" value="Class_I_gatase-like"/>
</dbReference>
<organism evidence="10 11">
    <name type="scientific">Deinococcus aquiradiocola</name>
    <dbReference type="NCBI Taxonomy" id="393059"/>
    <lineage>
        <taxon>Bacteria</taxon>
        <taxon>Thermotogati</taxon>
        <taxon>Deinococcota</taxon>
        <taxon>Deinococci</taxon>
        <taxon>Deinococcales</taxon>
        <taxon>Deinococcaceae</taxon>
        <taxon>Deinococcus</taxon>
    </lineage>
</organism>
<dbReference type="GO" id="GO:0042242">
    <property type="term" value="F:cobyrinic acid a,c-diamide synthase activity"/>
    <property type="evidence" value="ECO:0007669"/>
    <property type="project" value="UniProtKB-UniRule"/>
</dbReference>
<evidence type="ECO:0000256" key="3">
    <source>
        <dbReference type="ARBA" id="ARBA00022741"/>
    </source>
</evidence>
<dbReference type="GO" id="GO:0005524">
    <property type="term" value="F:ATP binding"/>
    <property type="evidence" value="ECO:0007669"/>
    <property type="project" value="UniProtKB-UniRule"/>
</dbReference>
<dbReference type="SUPFAM" id="SSF52317">
    <property type="entry name" value="Class I glutamine amidotransferase-like"/>
    <property type="match status" value="1"/>
</dbReference>
<keyword evidence="5 7" id="KW-0460">Magnesium</keyword>
<dbReference type="GO" id="GO:0009236">
    <property type="term" value="P:cobalamin biosynthetic process"/>
    <property type="evidence" value="ECO:0007669"/>
    <property type="project" value="UniProtKB-UniRule"/>
</dbReference>
<dbReference type="Gene3D" id="3.40.50.300">
    <property type="entry name" value="P-loop containing nucleotide triphosphate hydrolases"/>
    <property type="match status" value="1"/>
</dbReference>
<gene>
    <name evidence="7" type="primary">cbiA</name>
    <name evidence="10" type="ORF">GCM10008939_11340</name>
</gene>
<reference evidence="10" key="2">
    <citation type="submission" date="2020-09" db="EMBL/GenBank/DDBJ databases">
        <authorList>
            <person name="Sun Q."/>
            <person name="Ohkuma M."/>
        </authorList>
    </citation>
    <scope>NUCLEOTIDE SEQUENCE</scope>
    <source>
        <strain evidence="10">JCM 14371</strain>
    </source>
</reference>
<comment type="pathway">
    <text evidence="7">Cofactor biosynthesis; adenosylcobalamin biosynthesis; cob(II)yrinate a,c-diamide from sirohydrochlorin (anaerobic route): step 10/10.</text>
</comment>
<dbReference type="NCBIfam" id="NF002204">
    <property type="entry name" value="PRK01077.1"/>
    <property type="match status" value="1"/>
</dbReference>
<comment type="domain">
    <text evidence="7">Comprises of two domains. The C-terminal domain contains the binding site for glutamine and catalyzes the hydrolysis of this substrate to glutamate and ammonia. The N-terminal domain is anticipated to bind ATP and cobyrinate and catalyzes the ultimate synthesis of the diamide product. The ammonia produced via the glutaminase domain is probably translocated to the adjacent domain via a molecular tunnel, where it reacts with an activated intermediate.</text>
</comment>
<evidence type="ECO:0000313" key="11">
    <source>
        <dbReference type="Proteomes" id="UP000635726"/>
    </source>
</evidence>
<dbReference type="AlphaFoldDB" id="A0A917PAG0"/>
<keyword evidence="3 7" id="KW-0547">Nucleotide-binding</keyword>